<feature type="region of interest" description="Disordered" evidence="10">
    <location>
        <begin position="117"/>
        <end position="199"/>
    </location>
</feature>
<evidence type="ECO:0000256" key="5">
    <source>
        <dbReference type="ARBA" id="ARBA00022824"/>
    </source>
</evidence>
<dbReference type="GO" id="GO:0031201">
    <property type="term" value="C:SNARE complex"/>
    <property type="evidence" value="ECO:0007669"/>
    <property type="project" value="TreeGrafter"/>
</dbReference>
<comment type="caution">
    <text evidence="12">The sequence shown here is derived from an EMBL/GenBank/DDBJ whole genome shotgun (WGS) entry which is preliminary data.</text>
</comment>
<dbReference type="OrthoDB" id="4506189at2759"/>
<keyword evidence="5" id="KW-0256">Endoplasmic reticulum</keyword>
<keyword evidence="7" id="KW-0653">Protein transport</keyword>
<dbReference type="PANTHER" id="PTHR13050:SF7">
    <property type="entry name" value="VESICLE TRANSPORT PROTEIN USE1"/>
    <property type="match status" value="1"/>
</dbReference>
<reference evidence="12" key="1">
    <citation type="submission" date="2020-11" db="EMBL/GenBank/DDBJ databases">
        <authorList>
            <consortium name="DOE Joint Genome Institute"/>
            <person name="Ahrendt S."/>
            <person name="Riley R."/>
            <person name="Andreopoulos W."/>
            <person name="Labutti K."/>
            <person name="Pangilinan J."/>
            <person name="Ruiz-Duenas F.J."/>
            <person name="Barrasa J.M."/>
            <person name="Sanchez-Garcia M."/>
            <person name="Camarero S."/>
            <person name="Miyauchi S."/>
            <person name="Serrano A."/>
            <person name="Linde D."/>
            <person name="Babiker R."/>
            <person name="Drula E."/>
            <person name="Ayuso-Fernandez I."/>
            <person name="Pacheco R."/>
            <person name="Padilla G."/>
            <person name="Ferreira P."/>
            <person name="Barriuso J."/>
            <person name="Kellner H."/>
            <person name="Castanera R."/>
            <person name="Alfaro M."/>
            <person name="Ramirez L."/>
            <person name="Pisabarro A.G."/>
            <person name="Kuo A."/>
            <person name="Tritt A."/>
            <person name="Lipzen A."/>
            <person name="He G."/>
            <person name="Yan M."/>
            <person name="Ng V."/>
            <person name="Cullen D."/>
            <person name="Martin F."/>
            <person name="Rosso M.-N."/>
            <person name="Henrissat B."/>
            <person name="Hibbett D."/>
            <person name="Martinez A.T."/>
            <person name="Grigoriev I.V."/>
        </authorList>
    </citation>
    <scope>NUCLEOTIDE SEQUENCE</scope>
    <source>
        <strain evidence="12">MF-IS2</strain>
    </source>
</reference>
<evidence type="ECO:0000313" key="12">
    <source>
        <dbReference type="EMBL" id="KAF9444861.1"/>
    </source>
</evidence>
<evidence type="ECO:0000256" key="7">
    <source>
        <dbReference type="ARBA" id="ARBA00022927"/>
    </source>
</evidence>
<evidence type="ECO:0000256" key="2">
    <source>
        <dbReference type="ARBA" id="ARBA00007891"/>
    </source>
</evidence>
<evidence type="ECO:0000256" key="4">
    <source>
        <dbReference type="ARBA" id="ARBA00022692"/>
    </source>
</evidence>
<evidence type="ECO:0000256" key="3">
    <source>
        <dbReference type="ARBA" id="ARBA00022448"/>
    </source>
</evidence>
<keyword evidence="13" id="KW-1185">Reference proteome</keyword>
<accession>A0A9P6BY84</accession>
<keyword evidence="6" id="KW-0931">ER-Golgi transport</keyword>
<dbReference type="Proteomes" id="UP000807342">
    <property type="component" value="Unassembled WGS sequence"/>
</dbReference>
<evidence type="ECO:0000256" key="9">
    <source>
        <dbReference type="ARBA" id="ARBA00023136"/>
    </source>
</evidence>
<feature type="transmembrane region" description="Helical" evidence="11">
    <location>
        <begin position="310"/>
        <end position="330"/>
    </location>
</feature>
<feature type="compositionally biased region" description="Low complexity" evidence="10">
    <location>
        <begin position="183"/>
        <end position="199"/>
    </location>
</feature>
<dbReference type="CDD" id="cd15860">
    <property type="entry name" value="SNARE_USE1"/>
    <property type="match status" value="1"/>
</dbReference>
<dbReference type="AlphaFoldDB" id="A0A9P6BY84"/>
<dbReference type="PANTHER" id="PTHR13050">
    <property type="entry name" value="USE1-LIKE PROTEIN"/>
    <property type="match status" value="1"/>
</dbReference>
<dbReference type="Pfam" id="PF09753">
    <property type="entry name" value="Use1"/>
    <property type="match status" value="1"/>
</dbReference>
<sequence length="336" mass="37293">MNYSHEQATHDEVNLLRLVRRLEKSIASEKDWDDAAANQQERVFLQALGTLQKVKFGRKLLRNLEQYDTDPLPKKSRQRNDIKAELDRIELFMTEVQKRTEPVQPRPQPILPNIPVPALSAPELDPAPDTMPEVAATDETGKREHEREMPLPLDSDAHEEPLRQRESLARSPPGALSTLINHTSTTSPPATSLLSPISSLLPATPTPTSAPSFLSRSSTAATSTAISTSASNTLNSRKQTSNALQEELTAQLAQMATQLKLNTLHFSDSLVKDKAVIEETQEKLEDNFGTMLAERFRLRDFRGKSGSTTWMVVGVVVAVLLLFVIMVGVIRFSRGL</sequence>
<evidence type="ECO:0000256" key="8">
    <source>
        <dbReference type="ARBA" id="ARBA00022989"/>
    </source>
</evidence>
<keyword evidence="4 11" id="KW-0812">Transmembrane</keyword>
<evidence type="ECO:0000256" key="1">
    <source>
        <dbReference type="ARBA" id="ARBA00004163"/>
    </source>
</evidence>
<name>A0A9P6BY84_9AGAR</name>
<comment type="similarity">
    <text evidence="2">Belongs to the USE1 family.</text>
</comment>
<keyword evidence="3" id="KW-0813">Transport</keyword>
<evidence type="ECO:0000256" key="11">
    <source>
        <dbReference type="SAM" id="Phobius"/>
    </source>
</evidence>
<proteinExistence type="inferred from homology"/>
<keyword evidence="9 11" id="KW-0472">Membrane</keyword>
<dbReference type="InterPro" id="IPR019150">
    <property type="entry name" value="Vesicle_transport_protein_Use1"/>
</dbReference>
<evidence type="ECO:0000256" key="10">
    <source>
        <dbReference type="SAM" id="MobiDB-lite"/>
    </source>
</evidence>
<organism evidence="12 13">
    <name type="scientific">Macrolepiota fuliginosa MF-IS2</name>
    <dbReference type="NCBI Taxonomy" id="1400762"/>
    <lineage>
        <taxon>Eukaryota</taxon>
        <taxon>Fungi</taxon>
        <taxon>Dikarya</taxon>
        <taxon>Basidiomycota</taxon>
        <taxon>Agaricomycotina</taxon>
        <taxon>Agaricomycetes</taxon>
        <taxon>Agaricomycetidae</taxon>
        <taxon>Agaricales</taxon>
        <taxon>Agaricineae</taxon>
        <taxon>Agaricaceae</taxon>
        <taxon>Macrolepiota</taxon>
    </lineage>
</organism>
<evidence type="ECO:0000256" key="6">
    <source>
        <dbReference type="ARBA" id="ARBA00022892"/>
    </source>
</evidence>
<gene>
    <name evidence="12" type="ORF">P691DRAFT_735883</name>
</gene>
<evidence type="ECO:0000313" key="13">
    <source>
        <dbReference type="Proteomes" id="UP000807342"/>
    </source>
</evidence>
<dbReference type="GO" id="GO:0005789">
    <property type="term" value="C:endoplasmic reticulum membrane"/>
    <property type="evidence" value="ECO:0007669"/>
    <property type="project" value="UniProtKB-SubCell"/>
</dbReference>
<keyword evidence="8 11" id="KW-1133">Transmembrane helix</keyword>
<protein>
    <submittedName>
        <fullName evidence="12">Uncharacterized protein</fullName>
    </submittedName>
</protein>
<dbReference type="GO" id="GO:0015031">
    <property type="term" value="P:protein transport"/>
    <property type="evidence" value="ECO:0007669"/>
    <property type="project" value="UniProtKB-KW"/>
</dbReference>
<dbReference type="GO" id="GO:0006890">
    <property type="term" value="P:retrograde vesicle-mediated transport, Golgi to endoplasmic reticulum"/>
    <property type="evidence" value="ECO:0007669"/>
    <property type="project" value="TreeGrafter"/>
</dbReference>
<dbReference type="GO" id="GO:0005484">
    <property type="term" value="F:SNAP receptor activity"/>
    <property type="evidence" value="ECO:0007669"/>
    <property type="project" value="TreeGrafter"/>
</dbReference>
<dbReference type="EMBL" id="MU151343">
    <property type="protein sequence ID" value="KAF9444861.1"/>
    <property type="molecule type" value="Genomic_DNA"/>
</dbReference>
<comment type="subcellular location">
    <subcellularLocation>
        <location evidence="1">Endoplasmic reticulum membrane</location>
        <topology evidence="1">Single-pass type IV membrane protein</topology>
    </subcellularLocation>
</comment>
<feature type="compositionally biased region" description="Basic and acidic residues" evidence="10">
    <location>
        <begin position="139"/>
        <end position="168"/>
    </location>
</feature>